<evidence type="ECO:0000256" key="1">
    <source>
        <dbReference type="SAM" id="Phobius"/>
    </source>
</evidence>
<dbReference type="GeneID" id="118404782"/>
<organism evidence="3 4">
    <name type="scientific">Branchiostoma floridae</name>
    <name type="common">Florida lancelet</name>
    <name type="synonym">Amphioxus</name>
    <dbReference type="NCBI Taxonomy" id="7739"/>
    <lineage>
        <taxon>Eukaryota</taxon>
        <taxon>Metazoa</taxon>
        <taxon>Chordata</taxon>
        <taxon>Cephalochordata</taxon>
        <taxon>Leptocardii</taxon>
        <taxon>Amphioxiformes</taxon>
        <taxon>Branchiostomatidae</taxon>
        <taxon>Branchiostoma</taxon>
    </lineage>
</organism>
<evidence type="ECO:0000313" key="4">
    <source>
        <dbReference type="RefSeq" id="XP_035660013.1"/>
    </source>
</evidence>
<keyword evidence="1" id="KW-1133">Transmembrane helix</keyword>
<dbReference type="OMA" id="NDVSMKA"/>
<reference evidence="4" key="2">
    <citation type="submission" date="2025-08" db="UniProtKB">
        <authorList>
            <consortium name="RefSeq"/>
        </authorList>
    </citation>
    <scope>IDENTIFICATION</scope>
    <source>
        <strain evidence="4">S238N-H82</strain>
        <tissue evidence="4">Testes</tissue>
    </source>
</reference>
<dbReference type="OrthoDB" id="10059827at2759"/>
<feature type="transmembrane region" description="Helical" evidence="1">
    <location>
        <begin position="47"/>
        <end position="69"/>
    </location>
</feature>
<feature type="transmembrane region" description="Helical" evidence="1">
    <location>
        <begin position="115"/>
        <end position="137"/>
    </location>
</feature>
<reference evidence="3" key="1">
    <citation type="journal article" date="2020" name="Nat. Ecol. Evol.">
        <title>Deeply conserved synteny resolves early events in vertebrate evolution.</title>
        <authorList>
            <person name="Simakov O."/>
            <person name="Marletaz F."/>
            <person name="Yue J.X."/>
            <person name="O'Connell B."/>
            <person name="Jenkins J."/>
            <person name="Brandt A."/>
            <person name="Calef R."/>
            <person name="Tung C.H."/>
            <person name="Huang T.K."/>
            <person name="Schmutz J."/>
            <person name="Satoh N."/>
            <person name="Yu J.K."/>
            <person name="Putnam N.H."/>
            <person name="Green R.E."/>
            <person name="Rokhsar D.S."/>
        </authorList>
    </citation>
    <scope>NUCLEOTIDE SEQUENCE [LARGE SCALE GENOMIC DNA]</scope>
    <source>
        <strain evidence="3">S238N-H82</strain>
    </source>
</reference>
<keyword evidence="1" id="KW-0812">Transmembrane</keyword>
<feature type="transmembrane region" description="Helical" evidence="1">
    <location>
        <begin position="81"/>
        <end position="103"/>
    </location>
</feature>
<evidence type="ECO:0000256" key="2">
    <source>
        <dbReference type="SAM" id="SignalP"/>
    </source>
</evidence>
<accession>A0A9J7KI27</accession>
<feature type="chain" id="PRO_5039923251" evidence="2">
    <location>
        <begin position="32"/>
        <end position="234"/>
    </location>
</feature>
<proteinExistence type="predicted"/>
<keyword evidence="1" id="KW-0472">Membrane</keyword>
<keyword evidence="2" id="KW-0732">Signal</keyword>
<sequence>MATAFRSTRRLLATAALVVLIQLLSIGTTSAQTTAAPTAAPVTDIRYEVVLTFEAISIWATILMLTMLVADASMNFTAVKYVAIIGPIINMLLCAVPMILAPISPNNGSNQQGGFTVIMVQSTVCAVLSFFAAFSGFKARQYIGECTPTNGYGMPQGTLSLLCTVGLMPAIAGTCISALSVAEGYQWPGIIVGSIFTGLMTANIIWYTTRALTGKNRIAKVGEGTNDVSMKAQY</sequence>
<feature type="signal peptide" evidence="2">
    <location>
        <begin position="1"/>
        <end position="31"/>
    </location>
</feature>
<feature type="transmembrane region" description="Helical" evidence="1">
    <location>
        <begin position="185"/>
        <end position="207"/>
    </location>
</feature>
<gene>
    <name evidence="4" type="primary">LOC118404782</name>
</gene>
<evidence type="ECO:0000313" key="3">
    <source>
        <dbReference type="Proteomes" id="UP000001554"/>
    </source>
</evidence>
<name>A0A9J7KI27_BRAFL</name>
<feature type="transmembrane region" description="Helical" evidence="1">
    <location>
        <begin position="158"/>
        <end position="179"/>
    </location>
</feature>
<dbReference type="AlphaFoldDB" id="A0A9J7KI27"/>
<dbReference type="KEGG" id="bfo:118404782"/>
<dbReference type="RefSeq" id="XP_035660013.1">
    <property type="nucleotide sequence ID" value="XM_035804120.1"/>
</dbReference>
<protein>
    <submittedName>
        <fullName evidence="4">Uncharacterized protein LOC118404782 isoform X1</fullName>
    </submittedName>
</protein>
<keyword evidence="3" id="KW-1185">Reference proteome</keyword>
<dbReference type="Proteomes" id="UP000001554">
    <property type="component" value="Chromosome 17"/>
</dbReference>